<evidence type="ECO:0000256" key="1">
    <source>
        <dbReference type="SAM" id="MobiDB-lite"/>
    </source>
</evidence>
<organism evidence="2 3">
    <name type="scientific">Didymella heteroderae</name>
    <dbReference type="NCBI Taxonomy" id="1769908"/>
    <lineage>
        <taxon>Eukaryota</taxon>
        <taxon>Fungi</taxon>
        <taxon>Dikarya</taxon>
        <taxon>Ascomycota</taxon>
        <taxon>Pezizomycotina</taxon>
        <taxon>Dothideomycetes</taxon>
        <taxon>Pleosporomycetidae</taxon>
        <taxon>Pleosporales</taxon>
        <taxon>Pleosporineae</taxon>
        <taxon>Didymellaceae</taxon>
        <taxon>Didymella</taxon>
    </lineage>
</organism>
<gene>
    <name evidence="2" type="ORF">E8E12_004216</name>
</gene>
<evidence type="ECO:0000313" key="2">
    <source>
        <dbReference type="EMBL" id="KAF3035310.1"/>
    </source>
</evidence>
<keyword evidence="3" id="KW-1185">Reference proteome</keyword>
<dbReference type="AlphaFoldDB" id="A0A9P5BZ18"/>
<protein>
    <submittedName>
        <fullName evidence="2">Uncharacterized protein</fullName>
    </submittedName>
</protein>
<sequence>MSSDDGLSATSSDADELLNDNLVNLEERVPQVYEYRSSELVNPASTLRHASVPGGAAAQDAKTRRDGQTRSGSRAAIFEQKGGYRRFLELQEASMGQQYEDKTEARTAIKSGLGKTWDWERSKTRQWAEFEEWQRKKKEKSQQIEFIRLRGKEKAFVRRSDIKRAAGLSSLFKTQKTKKTGKNEVNDVEWIDVPTYYGDSEECKWERRVRLL</sequence>
<name>A0A9P5BZ18_9PLEO</name>
<comment type="caution">
    <text evidence="2">The sequence shown here is derived from an EMBL/GenBank/DDBJ whole genome shotgun (WGS) entry which is preliminary data.</text>
</comment>
<proteinExistence type="predicted"/>
<reference evidence="2" key="1">
    <citation type="submission" date="2019-04" db="EMBL/GenBank/DDBJ databases">
        <title>Sequencing of skin fungus with MAO and IRED activity.</title>
        <authorList>
            <person name="Marsaioli A.J."/>
            <person name="Bonatto J.M.C."/>
            <person name="Reis Junior O."/>
        </authorList>
    </citation>
    <scope>NUCLEOTIDE SEQUENCE</scope>
    <source>
        <strain evidence="2">28M1</strain>
    </source>
</reference>
<dbReference type="OrthoDB" id="10551700at2759"/>
<accession>A0A9P5BZ18</accession>
<dbReference type="Proteomes" id="UP000758155">
    <property type="component" value="Unassembled WGS sequence"/>
</dbReference>
<evidence type="ECO:0000313" key="3">
    <source>
        <dbReference type="Proteomes" id="UP000758155"/>
    </source>
</evidence>
<feature type="region of interest" description="Disordered" evidence="1">
    <location>
        <begin position="43"/>
        <end position="73"/>
    </location>
</feature>
<dbReference type="EMBL" id="SWKV01000059">
    <property type="protein sequence ID" value="KAF3035310.1"/>
    <property type="molecule type" value="Genomic_DNA"/>
</dbReference>